<dbReference type="AlphaFoldDB" id="A0A811NEL6"/>
<name>A0A811NEL6_9POAL</name>
<protein>
    <submittedName>
        <fullName evidence="1">Uncharacterized protein</fullName>
    </submittedName>
</protein>
<evidence type="ECO:0000313" key="2">
    <source>
        <dbReference type="Proteomes" id="UP000604825"/>
    </source>
</evidence>
<comment type="caution">
    <text evidence="1">The sequence shown here is derived from an EMBL/GenBank/DDBJ whole genome shotgun (WGS) entry which is preliminary data.</text>
</comment>
<reference evidence="1" key="1">
    <citation type="submission" date="2020-10" db="EMBL/GenBank/DDBJ databases">
        <authorList>
            <person name="Han B."/>
            <person name="Lu T."/>
            <person name="Zhao Q."/>
            <person name="Huang X."/>
            <person name="Zhao Y."/>
        </authorList>
    </citation>
    <scope>NUCLEOTIDE SEQUENCE</scope>
</reference>
<evidence type="ECO:0000313" key="1">
    <source>
        <dbReference type="EMBL" id="CAD6220803.1"/>
    </source>
</evidence>
<keyword evidence="2" id="KW-1185">Reference proteome</keyword>
<sequence>MDNNGRLLPNDSLVEEVPAKKPLCGRSKFVVSTARREILGGPLHRTELPPNLQGFFYGDGVRDEEDDYLPCKNYWRFARLPGTTTSVDPSLSFLSKALPGTGTSSSWTPATASSS</sequence>
<organism evidence="1 2">
    <name type="scientific">Miscanthus lutarioriparius</name>
    <dbReference type="NCBI Taxonomy" id="422564"/>
    <lineage>
        <taxon>Eukaryota</taxon>
        <taxon>Viridiplantae</taxon>
        <taxon>Streptophyta</taxon>
        <taxon>Embryophyta</taxon>
        <taxon>Tracheophyta</taxon>
        <taxon>Spermatophyta</taxon>
        <taxon>Magnoliopsida</taxon>
        <taxon>Liliopsida</taxon>
        <taxon>Poales</taxon>
        <taxon>Poaceae</taxon>
        <taxon>PACMAD clade</taxon>
        <taxon>Panicoideae</taxon>
        <taxon>Andropogonodae</taxon>
        <taxon>Andropogoneae</taxon>
        <taxon>Saccharinae</taxon>
        <taxon>Miscanthus</taxon>
    </lineage>
</organism>
<gene>
    <name evidence="1" type="ORF">NCGR_LOCUS14229</name>
</gene>
<proteinExistence type="predicted"/>
<accession>A0A811NEL6</accession>
<dbReference type="EMBL" id="CAJGYO010000003">
    <property type="protein sequence ID" value="CAD6220803.1"/>
    <property type="molecule type" value="Genomic_DNA"/>
</dbReference>
<dbReference type="Proteomes" id="UP000604825">
    <property type="component" value="Unassembled WGS sequence"/>
</dbReference>